<feature type="region of interest" description="Disordered" evidence="1">
    <location>
        <begin position="891"/>
        <end position="1000"/>
    </location>
</feature>
<feature type="region of interest" description="Disordered" evidence="1">
    <location>
        <begin position="663"/>
        <end position="684"/>
    </location>
</feature>
<name>G0UTK7_TRYCI</name>
<feature type="compositionally biased region" description="Polar residues" evidence="1">
    <location>
        <begin position="721"/>
        <end position="743"/>
    </location>
</feature>
<protein>
    <submittedName>
        <fullName evidence="2">Uncharacterized protein</fullName>
    </submittedName>
</protein>
<feature type="compositionally biased region" description="Basic residues" evidence="1">
    <location>
        <begin position="924"/>
        <end position="936"/>
    </location>
</feature>
<dbReference type="VEuPathDB" id="TriTrypDB:TcIL3000_9_1170"/>
<organism evidence="2">
    <name type="scientific">Trypanosoma congolense (strain IL3000)</name>
    <dbReference type="NCBI Taxonomy" id="1068625"/>
    <lineage>
        <taxon>Eukaryota</taxon>
        <taxon>Discoba</taxon>
        <taxon>Euglenozoa</taxon>
        <taxon>Kinetoplastea</taxon>
        <taxon>Metakinetoplastina</taxon>
        <taxon>Trypanosomatida</taxon>
        <taxon>Trypanosomatidae</taxon>
        <taxon>Trypanosoma</taxon>
        <taxon>Nannomonas</taxon>
    </lineage>
</organism>
<feature type="region of interest" description="Disordered" evidence="1">
    <location>
        <begin position="302"/>
        <end position="339"/>
    </location>
</feature>
<feature type="region of interest" description="Disordered" evidence="1">
    <location>
        <begin position="1282"/>
        <end position="1313"/>
    </location>
</feature>
<accession>G0UTK7</accession>
<reference evidence="2" key="1">
    <citation type="journal article" date="2012" name="Proc. Natl. Acad. Sci. U.S.A.">
        <title>Antigenic diversity is generated by distinct evolutionary mechanisms in African trypanosome species.</title>
        <authorList>
            <person name="Jackson A.P."/>
            <person name="Berry A."/>
            <person name="Aslett M."/>
            <person name="Allison H.C."/>
            <person name="Burton P."/>
            <person name="Vavrova-Anderson J."/>
            <person name="Brown R."/>
            <person name="Browne H."/>
            <person name="Corton N."/>
            <person name="Hauser H."/>
            <person name="Gamble J."/>
            <person name="Gilderthorp R."/>
            <person name="Marcello L."/>
            <person name="McQuillan J."/>
            <person name="Otto T.D."/>
            <person name="Quail M.A."/>
            <person name="Sanders M.J."/>
            <person name="van Tonder A."/>
            <person name="Ginger M.L."/>
            <person name="Field M.C."/>
            <person name="Barry J.D."/>
            <person name="Hertz-Fowler C."/>
            <person name="Berriman M."/>
        </authorList>
    </citation>
    <scope>NUCLEOTIDE SEQUENCE</scope>
    <source>
        <strain evidence="2">IL3000</strain>
    </source>
</reference>
<feature type="compositionally biased region" description="Polar residues" evidence="1">
    <location>
        <begin position="523"/>
        <end position="538"/>
    </location>
</feature>
<gene>
    <name evidence="2" type="ORF">TCIL3000_9_1170</name>
</gene>
<dbReference type="EMBL" id="HE575322">
    <property type="protein sequence ID" value="CCC92721.1"/>
    <property type="molecule type" value="Genomic_DNA"/>
</dbReference>
<sequence>MQRRFGAGYVLGKPLPSEDEKWSFLEKIYSDYEEMNTQQKEIAERRRQLDMELYEGNVERIEEILQLKDNRGDARDGDWDTYAKVEQIVKKFVYCRTNNIYRIDEVQEALEERIRLLTETEISQKQRIASLEEALSNVQTELAQVTRLLCMSERRVKVLKSESVVNAMKVRQLRRMQSFTAGAGEKDESQLQQDMRILMKVNREMEKDCQHLRIELNMGAMGVKKRAASRMSQKARRRSVLTISPTLTHAESSWGADESVHSPEVPKEKVDGVLKVANVENLRPVTVKTDVSLTPAMGMGRAASGNVGSEGRSPHYTSYGERKQVASPKGNACETKGAPASGKAMYNVDELTVAGAFETFEPAGGALQGSVTSGNLSKILLNEFEELCEDISSDGAPVTNALARVFRRYEQLQRCLGAEVGLSMEMHDYDANMVHDVSFRSRGVGTSHLFAPNTLSWRPGEEDSKLYTQLFPDKGGASADDWGRGSASSSLKNVVEATVVPAKEGQAGPVPVVSPGGEVLLSNSFASGNEHNPHNSSDVARKDVKGPTPSPMPQLGSGSGSVELTFLRGETPVISLCEEKNMQNIEEGGGRIKIREVYSTAVISGEAIPTPTQRVRVTPCAQSRGLLECETAPEGMVGVQSYGNDPQRDIEDGLDANEVILQRERGSARRPGPLHSTSTDGDVTDEELQRLEKWADPLMRQNDGRVAKMDKDTSALVDASRGTTGRSGRHATATNAECQSSSPLADWPAGRGHSNGISGTRAPNLSGVGGLLDTLKKDLSSVRGEYEGVANEMNEWFSILSNCIDALLRNSLYIRHDAHERAGEALSSLAEEMVSDTVEQEVKDRLQKEGITLQRHPTFSKLSDEQWVQNTLYDAIINSSRDHVRKAVGLGGTQPSAQGINDGNSSEGITPHGMRRQSRDLLQKHGRRQAQVRYQKRRYEARQDDNVQRRLAEAGKGKSTPKCRSNPIGVTPLHSTTGSPQAPDDWHGAHGSGWTTGGDSEVDDYEEPLGNMREEMWRLAGYPPPGSGREGTCGPLWSPFDFKNGGGGERTVPVSPCNLDRRIHVMDIPVTTFKTPMPFKTGPSFFLPQLKVSGLRRSLPRSSGGFPCEEMLEHLRKLQPPEYCRDVSDLAPIVFKYNFGNHATFALHNVKGSIRRVRDHIRGNGFNNVFFSEILPYAKAAEFLREGNHLPLWMREAVKGLRSETDAASKKMARLLFQRVATNLRMKSMLRKLCRGSAFAGYLIVLWECWMGGWRRRCAALRNTRECDLKRVLNMVVTNLEVPPKHHGPAGQTEANSRNRDHRPMGPSSYHFRDAKIIPNGS</sequence>
<feature type="region of interest" description="Disordered" evidence="1">
    <location>
        <begin position="523"/>
        <end position="560"/>
    </location>
</feature>
<feature type="compositionally biased region" description="Basic and acidic residues" evidence="1">
    <location>
        <begin position="937"/>
        <end position="956"/>
    </location>
</feature>
<proteinExistence type="predicted"/>
<feature type="compositionally biased region" description="Polar residues" evidence="1">
    <location>
        <begin position="893"/>
        <end position="908"/>
    </location>
</feature>
<evidence type="ECO:0000313" key="2">
    <source>
        <dbReference type="EMBL" id="CCC92721.1"/>
    </source>
</evidence>
<evidence type="ECO:0000256" key="1">
    <source>
        <dbReference type="SAM" id="MobiDB-lite"/>
    </source>
</evidence>
<feature type="region of interest" description="Disordered" evidence="1">
    <location>
        <begin position="719"/>
        <end position="744"/>
    </location>
</feature>